<feature type="compositionally biased region" description="Polar residues" evidence="6">
    <location>
        <begin position="274"/>
        <end position="297"/>
    </location>
</feature>
<keyword evidence="5" id="KW-0539">Nucleus</keyword>
<dbReference type="Pfam" id="PF02362">
    <property type="entry name" value="B3"/>
    <property type="match status" value="2"/>
</dbReference>
<evidence type="ECO:0000259" key="7">
    <source>
        <dbReference type="PROSITE" id="PS50863"/>
    </source>
</evidence>
<evidence type="ECO:0000256" key="6">
    <source>
        <dbReference type="SAM" id="MobiDB-lite"/>
    </source>
</evidence>
<dbReference type="CDD" id="cd10017">
    <property type="entry name" value="B3_DNA"/>
    <property type="match status" value="2"/>
</dbReference>
<keyword evidence="3" id="KW-0238">DNA-binding</keyword>
<dbReference type="InterPro" id="IPR003340">
    <property type="entry name" value="B3_DNA-bd"/>
</dbReference>
<evidence type="ECO:0000256" key="2">
    <source>
        <dbReference type="ARBA" id="ARBA00023015"/>
    </source>
</evidence>
<protein>
    <recommendedName>
        <fullName evidence="7">TF-B3 domain-containing protein</fullName>
    </recommendedName>
</protein>
<comment type="caution">
    <text evidence="8">The sequence shown here is derived from an EMBL/GenBank/DDBJ whole genome shotgun (WGS) entry which is preliminary data.</text>
</comment>
<feature type="region of interest" description="Disordered" evidence="6">
    <location>
        <begin position="266"/>
        <end position="310"/>
    </location>
</feature>
<feature type="domain" description="TF-B3" evidence="7">
    <location>
        <begin position="11"/>
        <end position="104"/>
    </location>
</feature>
<sequence>MVKRRRGVAMEPQFFKIILSPHSSQLHIPDAFVMKYGADLRDVVFLEVPSGAIWEVKLQNSNGMTWLKEGWNQFKEYYSIGCGYFLLFQYSGNSHFSVCIFDLSASEIEYPSGPNEDITPENFVNIVGDAHKKKAGRPETRNNSCDDIMSVSLRNKTAKVTKVADHSYSKRQKSGNPIFLPNRVKLEKPDVEEELSRSTQEDKRKETKEKLKKQNMKKNLYCAADRGNEDCNEVLDPSASKMTNTTKCNKRKYSISLEASRYPLRSKQVKLEQSKANGSPSYSGKQRTAASLSSPGTRSERKKSNRMKLEKANSEEDFCCAAPKEKREEINMEKLVKQDRQHNLYGEAYKFTGHCNEVPVVDPSASKVTTTNQHSKKKIAIKLDASNCRYPLRSKQKGVKIEKGDVEENCNKIPVVDPSATKLSTTNRHHEKKTSASLDMSHCRYPLRSKQLNEVKLEKPIAEEDLLYVAQKAKRKKAKNVNLEEGDVEECCKEVPVGDPSATKKTTTNRDTSLDASHCRYPLRSKQLKLEQWEAGGNMDSKTPKVIAADSPYCKRQNSGLPASSPSCQPIRVNLEKPGILFCAAEKSKGKETNNVKLETGDMEGNLNSAAYKGKDSTSSELTNNCQEKGVTLTEAQLRNAIYFNPFFTVSMQPTYVSRNFQLDIPDDFFNKYIKEDFFNKYIEGEETIVNLRVSDGRTWRAKLFIQPNCAKIQSSGWRDFVLGNSLKEHDMCVFELIDGIEPVLDVTIVRSPFPIP</sequence>
<organism evidence="8 9">
    <name type="scientific">Anisodus acutangulus</name>
    <dbReference type="NCBI Taxonomy" id="402998"/>
    <lineage>
        <taxon>Eukaryota</taxon>
        <taxon>Viridiplantae</taxon>
        <taxon>Streptophyta</taxon>
        <taxon>Embryophyta</taxon>
        <taxon>Tracheophyta</taxon>
        <taxon>Spermatophyta</taxon>
        <taxon>Magnoliopsida</taxon>
        <taxon>eudicotyledons</taxon>
        <taxon>Gunneridae</taxon>
        <taxon>Pentapetalae</taxon>
        <taxon>asterids</taxon>
        <taxon>lamiids</taxon>
        <taxon>Solanales</taxon>
        <taxon>Solanaceae</taxon>
        <taxon>Solanoideae</taxon>
        <taxon>Hyoscyameae</taxon>
        <taxon>Anisodus</taxon>
    </lineage>
</organism>
<keyword evidence="9" id="KW-1185">Reference proteome</keyword>
<dbReference type="EMBL" id="JAJAGQ010000013">
    <property type="protein sequence ID" value="KAJ8546496.1"/>
    <property type="molecule type" value="Genomic_DNA"/>
</dbReference>
<dbReference type="PANTHER" id="PTHR31920">
    <property type="entry name" value="B3 DOMAIN-CONTAINING"/>
    <property type="match status" value="1"/>
</dbReference>
<dbReference type="InterPro" id="IPR050655">
    <property type="entry name" value="Plant_B3_domain"/>
</dbReference>
<feature type="domain" description="TF-B3" evidence="7">
    <location>
        <begin position="648"/>
        <end position="753"/>
    </location>
</feature>
<reference evidence="9" key="1">
    <citation type="journal article" date="2023" name="Proc. Natl. Acad. Sci. U.S.A.">
        <title>Genomic and structural basis for evolution of tropane alkaloid biosynthesis.</title>
        <authorList>
            <person name="Wanga Y.-J."/>
            <person name="Taina T."/>
            <person name="Yua J.-Y."/>
            <person name="Lia J."/>
            <person name="Xua B."/>
            <person name="Chenc J."/>
            <person name="D'Auriad J.C."/>
            <person name="Huanga J.-P."/>
            <person name="Huanga S.-X."/>
        </authorList>
    </citation>
    <scope>NUCLEOTIDE SEQUENCE [LARGE SCALE GENOMIC DNA]</scope>
    <source>
        <strain evidence="9">cv. KIB-2019</strain>
    </source>
</reference>
<evidence type="ECO:0000256" key="4">
    <source>
        <dbReference type="ARBA" id="ARBA00023163"/>
    </source>
</evidence>
<dbReference type="OrthoDB" id="1864528at2759"/>
<dbReference type="GO" id="GO:0005634">
    <property type="term" value="C:nucleus"/>
    <property type="evidence" value="ECO:0007669"/>
    <property type="project" value="UniProtKB-SubCell"/>
</dbReference>
<evidence type="ECO:0000256" key="3">
    <source>
        <dbReference type="ARBA" id="ARBA00023125"/>
    </source>
</evidence>
<dbReference type="AlphaFoldDB" id="A0A9Q1RB05"/>
<dbReference type="InterPro" id="IPR015300">
    <property type="entry name" value="DNA-bd_pseudobarrel_sf"/>
</dbReference>
<keyword evidence="4" id="KW-0804">Transcription</keyword>
<keyword evidence="2" id="KW-0805">Transcription regulation</keyword>
<dbReference type="Gene3D" id="2.40.330.10">
    <property type="entry name" value="DNA-binding pseudobarrel domain"/>
    <property type="match status" value="2"/>
</dbReference>
<evidence type="ECO:0000256" key="1">
    <source>
        <dbReference type="ARBA" id="ARBA00004123"/>
    </source>
</evidence>
<dbReference type="GO" id="GO:0003677">
    <property type="term" value="F:DNA binding"/>
    <property type="evidence" value="ECO:0007669"/>
    <property type="project" value="UniProtKB-KW"/>
</dbReference>
<evidence type="ECO:0000313" key="8">
    <source>
        <dbReference type="EMBL" id="KAJ8546496.1"/>
    </source>
</evidence>
<dbReference type="SUPFAM" id="SSF101936">
    <property type="entry name" value="DNA-binding pseudobarrel domain"/>
    <property type="match status" value="2"/>
</dbReference>
<evidence type="ECO:0000313" key="9">
    <source>
        <dbReference type="Proteomes" id="UP001152561"/>
    </source>
</evidence>
<gene>
    <name evidence="8" type="ORF">K7X08_032373</name>
</gene>
<feature type="compositionally biased region" description="Basic and acidic residues" evidence="6">
    <location>
        <begin position="189"/>
        <end position="209"/>
    </location>
</feature>
<name>A0A9Q1RB05_9SOLA</name>
<dbReference type="PANTHER" id="PTHR31920:SF120">
    <property type="entry name" value="TF-B3 DOMAIN-CONTAINING PROTEIN"/>
    <property type="match status" value="1"/>
</dbReference>
<comment type="subcellular location">
    <subcellularLocation>
        <location evidence="1">Nucleus</location>
    </subcellularLocation>
</comment>
<feature type="region of interest" description="Disordered" evidence="6">
    <location>
        <begin position="189"/>
        <end position="214"/>
    </location>
</feature>
<accession>A0A9Q1RB05</accession>
<dbReference type="PROSITE" id="PS50863">
    <property type="entry name" value="B3"/>
    <property type="match status" value="2"/>
</dbReference>
<dbReference type="SMART" id="SM01019">
    <property type="entry name" value="B3"/>
    <property type="match status" value="2"/>
</dbReference>
<proteinExistence type="predicted"/>
<evidence type="ECO:0000256" key="5">
    <source>
        <dbReference type="ARBA" id="ARBA00023242"/>
    </source>
</evidence>
<dbReference type="Proteomes" id="UP001152561">
    <property type="component" value="Unassembled WGS sequence"/>
</dbReference>